<dbReference type="RefSeq" id="WP_164878621.1">
    <property type="nucleotide sequence ID" value="NZ_CP034929.1"/>
</dbReference>
<organism evidence="2 3">
    <name type="scientific">Nocardioides yefusunii</name>
    <dbReference type="NCBI Taxonomy" id="2500546"/>
    <lineage>
        <taxon>Bacteria</taxon>
        <taxon>Bacillati</taxon>
        <taxon>Actinomycetota</taxon>
        <taxon>Actinomycetes</taxon>
        <taxon>Propionibacteriales</taxon>
        <taxon>Nocardioidaceae</taxon>
        <taxon>Nocardioides</taxon>
    </lineage>
</organism>
<name>A0ABW1QTV6_9ACTN</name>
<keyword evidence="3" id="KW-1185">Reference proteome</keyword>
<comment type="caution">
    <text evidence="2">The sequence shown here is derived from an EMBL/GenBank/DDBJ whole genome shotgun (WGS) entry which is preliminary data.</text>
</comment>
<feature type="region of interest" description="Disordered" evidence="1">
    <location>
        <begin position="32"/>
        <end position="51"/>
    </location>
</feature>
<dbReference type="Proteomes" id="UP001596098">
    <property type="component" value="Unassembled WGS sequence"/>
</dbReference>
<protein>
    <recommendedName>
        <fullName evidence="4">DUF2613 family protein</fullName>
    </recommendedName>
</protein>
<evidence type="ECO:0000313" key="3">
    <source>
        <dbReference type="Proteomes" id="UP001596098"/>
    </source>
</evidence>
<evidence type="ECO:0000313" key="2">
    <source>
        <dbReference type="EMBL" id="MFC6152936.1"/>
    </source>
</evidence>
<proteinExistence type="predicted"/>
<gene>
    <name evidence="2" type="ORF">ACFPWU_04540</name>
</gene>
<dbReference type="EMBL" id="JBHSQI010000002">
    <property type="protein sequence ID" value="MFC6152936.1"/>
    <property type="molecule type" value="Genomic_DNA"/>
</dbReference>
<accession>A0ABW1QTV6</accession>
<evidence type="ECO:0008006" key="4">
    <source>
        <dbReference type="Google" id="ProtNLM"/>
    </source>
</evidence>
<evidence type="ECO:0000256" key="1">
    <source>
        <dbReference type="SAM" id="MobiDB-lite"/>
    </source>
</evidence>
<reference evidence="3" key="1">
    <citation type="journal article" date="2019" name="Int. J. Syst. Evol. Microbiol.">
        <title>The Global Catalogue of Microorganisms (GCM) 10K type strain sequencing project: providing services to taxonomists for standard genome sequencing and annotation.</title>
        <authorList>
            <consortium name="The Broad Institute Genomics Platform"/>
            <consortium name="The Broad Institute Genome Sequencing Center for Infectious Disease"/>
            <person name="Wu L."/>
            <person name="Ma J."/>
        </authorList>
    </citation>
    <scope>NUCLEOTIDE SEQUENCE [LARGE SCALE GENOMIC DNA]</scope>
    <source>
        <strain evidence="3">DFY28</strain>
    </source>
</reference>
<sequence length="51" mass="5407">MSTPTRLALFAGTLVVVFALAFGVGRVVPTLADESPEHSHGQPSPEVNHEH</sequence>